<reference evidence="3 4" key="1">
    <citation type="submission" date="2019-09" db="EMBL/GenBank/DDBJ databases">
        <title>A chromosome-level genome assembly of the Chinese tupelo Nyssa sinensis.</title>
        <authorList>
            <person name="Yang X."/>
            <person name="Kang M."/>
            <person name="Yang Y."/>
            <person name="Xiong H."/>
            <person name="Wang M."/>
            <person name="Zhang Z."/>
            <person name="Wang Z."/>
            <person name="Wu H."/>
            <person name="Ma T."/>
            <person name="Liu J."/>
            <person name="Xi Z."/>
        </authorList>
    </citation>
    <scope>NUCLEOTIDE SEQUENCE [LARGE SCALE GENOMIC DNA]</scope>
    <source>
        <strain evidence="3">J267</strain>
        <tissue evidence="3">Leaf</tissue>
    </source>
</reference>
<proteinExistence type="predicted"/>
<name>A0A5J5C9E7_9ASTE</name>
<dbReference type="OrthoDB" id="1745675at2759"/>
<dbReference type="EMBL" id="CM018031">
    <property type="protein sequence ID" value="KAA8550670.1"/>
    <property type="molecule type" value="Genomic_DNA"/>
</dbReference>
<dbReference type="Proteomes" id="UP000325577">
    <property type="component" value="Linkage Group LG0"/>
</dbReference>
<evidence type="ECO:0000259" key="2">
    <source>
        <dbReference type="Pfam" id="PF14383"/>
    </source>
</evidence>
<keyword evidence="4" id="KW-1185">Reference proteome</keyword>
<feature type="domain" description="DUF3741" evidence="2">
    <location>
        <begin position="155"/>
        <end position="175"/>
    </location>
</feature>
<dbReference type="AlphaFoldDB" id="A0A5J5C9E7"/>
<evidence type="ECO:0000256" key="1">
    <source>
        <dbReference type="SAM" id="MobiDB-lite"/>
    </source>
</evidence>
<dbReference type="InterPro" id="IPR032795">
    <property type="entry name" value="DUF3741-assoc"/>
</dbReference>
<dbReference type="Pfam" id="PF14383">
    <property type="entry name" value="VARLMGL"/>
    <property type="match status" value="1"/>
</dbReference>
<evidence type="ECO:0000313" key="3">
    <source>
        <dbReference type="EMBL" id="KAA8550670.1"/>
    </source>
</evidence>
<evidence type="ECO:0000313" key="4">
    <source>
        <dbReference type="Proteomes" id="UP000325577"/>
    </source>
</evidence>
<protein>
    <recommendedName>
        <fullName evidence="2">DUF3741 domain-containing protein</fullName>
    </recommendedName>
</protein>
<organism evidence="3 4">
    <name type="scientific">Nyssa sinensis</name>
    <dbReference type="NCBI Taxonomy" id="561372"/>
    <lineage>
        <taxon>Eukaryota</taxon>
        <taxon>Viridiplantae</taxon>
        <taxon>Streptophyta</taxon>
        <taxon>Embryophyta</taxon>
        <taxon>Tracheophyta</taxon>
        <taxon>Spermatophyta</taxon>
        <taxon>Magnoliopsida</taxon>
        <taxon>eudicotyledons</taxon>
        <taxon>Gunneridae</taxon>
        <taxon>Pentapetalae</taxon>
        <taxon>asterids</taxon>
        <taxon>Cornales</taxon>
        <taxon>Nyssaceae</taxon>
        <taxon>Nyssa</taxon>
    </lineage>
</organism>
<feature type="region of interest" description="Disordered" evidence="1">
    <location>
        <begin position="89"/>
        <end position="113"/>
    </location>
</feature>
<accession>A0A5J5C9E7</accession>
<dbReference type="PANTHER" id="PTHR46634">
    <property type="entry name" value="M REDUCTASE II SUBUNIT GAMMA, PUTATIVE (DUF3741)-RELATED"/>
    <property type="match status" value="1"/>
</dbReference>
<dbReference type="PANTHER" id="PTHR46634:SF3">
    <property type="entry name" value="M REDUCTASE II SUBUNIT GAMMA, PUTATIVE (DUF3741)-RELATED"/>
    <property type="match status" value="1"/>
</dbReference>
<gene>
    <name evidence="3" type="ORF">F0562_002354</name>
</gene>
<sequence length="213" mass="23642">MHGALSSKKYHGIKLELRLHHSHDSDISLHKYFLGFAFLPSFPIALFEGVEMNGIQNGKTRHLEKPFPGCLGRMVNLFDLSTGVAGNKLLTDKPHHDGSPLSRSQSDVTPMSPIGDQIEDKVIVSELRRTSNKKSYGTPMKMLIAQEMSKEAESKHNPPGVVAKLMGLDALPRQQPDSARHLSHSRCYSRSQCRWTCGLLAERTWVLGCTIAA</sequence>